<feature type="domain" description="HigA2-like helix-turn-helix" evidence="1">
    <location>
        <begin position="141"/>
        <end position="209"/>
    </location>
</feature>
<dbReference type="SUPFAM" id="SSF47413">
    <property type="entry name" value="lambda repressor-like DNA-binding domains"/>
    <property type="match status" value="1"/>
</dbReference>
<sequence>MIHYIVNPDSRKSIDWRGSTLKDIRNDKIFSYEARKQAGHQLSLLQAGLEPDNWKPLDNLGTGIKEIRIRTNGNAYRIVYLAKFSDCIYILHCFKRTSMKMHIETKSTHISAANSNLFKELGFAPNEAKKLHAESQHIISEKLRLKEYLMSEISQWIADNNLKQIEAAAILGITRPRVSDVVNKKLPKFTIDALVDMVARTGRDVQLSVQKRSHA</sequence>
<dbReference type="RefSeq" id="WP_119441748.1">
    <property type="nucleotide sequence ID" value="NZ_CP170494.1"/>
</dbReference>
<reference evidence="2 3" key="1">
    <citation type="submission" date="2017-08" db="EMBL/GenBank/DDBJ databases">
        <title>Pusillimonas indicus sp. nov., a member of the family Alcaligenaceae isolated from surface seawater.</title>
        <authorList>
            <person name="Li J."/>
        </authorList>
    </citation>
    <scope>NUCLEOTIDE SEQUENCE [LARGE SCALE GENOMIC DNA]</scope>
    <source>
        <strain evidence="2 3">17-4A</strain>
    </source>
</reference>
<dbReference type="InterPro" id="IPR039554">
    <property type="entry name" value="HigA2-like_HTH"/>
</dbReference>
<dbReference type="Pfam" id="PF13744">
    <property type="entry name" value="HTH_37"/>
    <property type="match status" value="1"/>
</dbReference>
<dbReference type="InterPro" id="IPR009241">
    <property type="entry name" value="HigB-like"/>
</dbReference>
<gene>
    <name evidence="2" type="ORF">CJO09_07170</name>
</gene>
<proteinExistence type="predicted"/>
<evidence type="ECO:0000313" key="2">
    <source>
        <dbReference type="EMBL" id="RII83370.1"/>
    </source>
</evidence>
<dbReference type="Pfam" id="PF05973">
    <property type="entry name" value="Gp49"/>
    <property type="match status" value="1"/>
</dbReference>
<dbReference type="Proteomes" id="UP000266483">
    <property type="component" value="Unassembled WGS sequence"/>
</dbReference>
<evidence type="ECO:0000313" key="3">
    <source>
        <dbReference type="Proteomes" id="UP000266483"/>
    </source>
</evidence>
<dbReference type="Gene3D" id="1.10.260.40">
    <property type="entry name" value="lambda repressor-like DNA-binding domains"/>
    <property type="match status" value="1"/>
</dbReference>
<dbReference type="EMBL" id="NQOU01000002">
    <property type="protein sequence ID" value="RII83370.1"/>
    <property type="molecule type" value="Genomic_DNA"/>
</dbReference>
<name>A0ABX9MWL0_9BURK</name>
<dbReference type="InterPro" id="IPR010982">
    <property type="entry name" value="Lambda_DNA-bd_dom_sf"/>
</dbReference>
<accession>A0ABX9MWL0</accession>
<comment type="caution">
    <text evidence="2">The sequence shown here is derived from an EMBL/GenBank/DDBJ whole genome shotgun (WGS) entry which is preliminary data.</text>
</comment>
<protein>
    <recommendedName>
        <fullName evidence="1">HigA2-like helix-turn-helix domain-containing protein</fullName>
    </recommendedName>
</protein>
<keyword evidence="3" id="KW-1185">Reference proteome</keyword>
<evidence type="ECO:0000259" key="1">
    <source>
        <dbReference type="Pfam" id="PF13744"/>
    </source>
</evidence>
<organism evidence="2 3">
    <name type="scientific">Neopusillimonas maritima</name>
    <dbReference type="NCBI Taxonomy" id="2026239"/>
    <lineage>
        <taxon>Bacteria</taxon>
        <taxon>Pseudomonadati</taxon>
        <taxon>Pseudomonadota</taxon>
        <taxon>Betaproteobacteria</taxon>
        <taxon>Burkholderiales</taxon>
        <taxon>Alcaligenaceae</taxon>
        <taxon>Neopusillimonas</taxon>
    </lineage>
</organism>